<dbReference type="Proteomes" id="UP001285441">
    <property type="component" value="Unassembled WGS sequence"/>
</dbReference>
<feature type="region of interest" description="Disordered" evidence="1">
    <location>
        <begin position="361"/>
        <end position="387"/>
    </location>
</feature>
<evidence type="ECO:0000313" key="2">
    <source>
        <dbReference type="EMBL" id="KAK3381739.1"/>
    </source>
</evidence>
<accession>A0AAE0NHT9</accession>
<name>A0AAE0NHT9_9PEZI</name>
<organism evidence="2 3">
    <name type="scientific">Podospora didyma</name>
    <dbReference type="NCBI Taxonomy" id="330526"/>
    <lineage>
        <taxon>Eukaryota</taxon>
        <taxon>Fungi</taxon>
        <taxon>Dikarya</taxon>
        <taxon>Ascomycota</taxon>
        <taxon>Pezizomycotina</taxon>
        <taxon>Sordariomycetes</taxon>
        <taxon>Sordariomycetidae</taxon>
        <taxon>Sordariales</taxon>
        <taxon>Podosporaceae</taxon>
        <taxon>Podospora</taxon>
    </lineage>
</organism>
<dbReference type="AlphaFoldDB" id="A0AAE0NHT9"/>
<reference evidence="2" key="2">
    <citation type="submission" date="2023-06" db="EMBL/GenBank/DDBJ databases">
        <authorList>
            <consortium name="Lawrence Berkeley National Laboratory"/>
            <person name="Haridas S."/>
            <person name="Hensen N."/>
            <person name="Bonometti L."/>
            <person name="Westerberg I."/>
            <person name="Brannstrom I.O."/>
            <person name="Guillou S."/>
            <person name="Cros-Aarteil S."/>
            <person name="Calhoun S."/>
            <person name="Kuo A."/>
            <person name="Mondo S."/>
            <person name="Pangilinan J."/>
            <person name="Riley R."/>
            <person name="LaButti K."/>
            <person name="Andreopoulos B."/>
            <person name="Lipzen A."/>
            <person name="Chen C."/>
            <person name="Yanf M."/>
            <person name="Daum C."/>
            <person name="Ng V."/>
            <person name="Clum A."/>
            <person name="Steindorff A."/>
            <person name="Ohm R."/>
            <person name="Martin F."/>
            <person name="Silar P."/>
            <person name="Natvig D."/>
            <person name="Lalanne C."/>
            <person name="Gautier V."/>
            <person name="Ament-velasquez S.L."/>
            <person name="Kruys A."/>
            <person name="Hutchinson M.I."/>
            <person name="Powell A.J."/>
            <person name="Barry K."/>
            <person name="Miller A.N."/>
            <person name="Grigoriev I.V."/>
            <person name="Debuchy R."/>
            <person name="Gladieux P."/>
            <person name="Thoren M.H."/>
            <person name="Johannesson H."/>
        </authorList>
    </citation>
    <scope>NUCLEOTIDE SEQUENCE</scope>
    <source>
        <strain evidence="2">CBS 232.78</strain>
    </source>
</reference>
<feature type="compositionally biased region" description="Polar residues" evidence="1">
    <location>
        <begin position="91"/>
        <end position="107"/>
    </location>
</feature>
<proteinExistence type="predicted"/>
<reference evidence="2" key="1">
    <citation type="journal article" date="2023" name="Mol. Phylogenet. Evol.">
        <title>Genome-scale phylogeny and comparative genomics of the fungal order Sordariales.</title>
        <authorList>
            <person name="Hensen N."/>
            <person name="Bonometti L."/>
            <person name="Westerberg I."/>
            <person name="Brannstrom I.O."/>
            <person name="Guillou S."/>
            <person name="Cros-Aarteil S."/>
            <person name="Calhoun S."/>
            <person name="Haridas S."/>
            <person name="Kuo A."/>
            <person name="Mondo S."/>
            <person name="Pangilinan J."/>
            <person name="Riley R."/>
            <person name="LaButti K."/>
            <person name="Andreopoulos B."/>
            <person name="Lipzen A."/>
            <person name="Chen C."/>
            <person name="Yan M."/>
            <person name="Daum C."/>
            <person name="Ng V."/>
            <person name="Clum A."/>
            <person name="Steindorff A."/>
            <person name="Ohm R.A."/>
            <person name="Martin F."/>
            <person name="Silar P."/>
            <person name="Natvig D.O."/>
            <person name="Lalanne C."/>
            <person name="Gautier V."/>
            <person name="Ament-Velasquez S.L."/>
            <person name="Kruys A."/>
            <person name="Hutchinson M.I."/>
            <person name="Powell A.J."/>
            <person name="Barry K."/>
            <person name="Miller A.N."/>
            <person name="Grigoriev I.V."/>
            <person name="Debuchy R."/>
            <person name="Gladieux P."/>
            <person name="Hiltunen Thoren M."/>
            <person name="Johannesson H."/>
        </authorList>
    </citation>
    <scope>NUCLEOTIDE SEQUENCE</scope>
    <source>
        <strain evidence="2">CBS 232.78</strain>
    </source>
</reference>
<feature type="region of interest" description="Disordered" evidence="1">
    <location>
        <begin position="83"/>
        <end position="107"/>
    </location>
</feature>
<protein>
    <submittedName>
        <fullName evidence="2">Uncharacterized protein</fullName>
    </submittedName>
</protein>
<evidence type="ECO:0000256" key="1">
    <source>
        <dbReference type="SAM" id="MobiDB-lite"/>
    </source>
</evidence>
<gene>
    <name evidence="2" type="ORF">B0H63DRAFT_546388</name>
</gene>
<dbReference type="EMBL" id="JAULSW010000005">
    <property type="protein sequence ID" value="KAK3381739.1"/>
    <property type="molecule type" value="Genomic_DNA"/>
</dbReference>
<feature type="region of interest" description="Disordered" evidence="1">
    <location>
        <begin position="1"/>
        <end position="40"/>
    </location>
</feature>
<comment type="caution">
    <text evidence="2">The sequence shown here is derived from an EMBL/GenBank/DDBJ whole genome shotgun (WGS) entry which is preliminary data.</text>
</comment>
<sequence>MKSVGASSGKDYDDVTPAATLSSRLVPQLPRPSPLPDNPRLIRTAMPSAFWTGRFASVHDRFHNELLLDDNLDLIIEAQAARLRPNKNDSEPSSDCPTPSATAFNNPSISAYAPTRIVSTHLGNPGSPSHRNNHAGSNFCRPRSRIPHSATSGAIMQTPRSTYTGNMLAPLSHHPVVPPSQFVSRLPSHEKSLASPSTPRLFLPSRQSPQRRHFTLNKGTTNRAGSTATQFSAEISSSESSNDYKTLRKLTVADAEALTNDDSRCRRVFVHLEALCVTDEARQSLREWQQDYARRTKREVLLPRGGTMDDRKSGRLVERLLDVGRRSFGGNGPINNANQHGRPVIDDLAGVDDSDMNQFFWPPTSSARTSLGKGRQMGQRYDPDEIG</sequence>
<evidence type="ECO:0000313" key="3">
    <source>
        <dbReference type="Proteomes" id="UP001285441"/>
    </source>
</evidence>
<keyword evidence="3" id="KW-1185">Reference proteome</keyword>